<dbReference type="InterPro" id="IPR028994">
    <property type="entry name" value="Integrin_alpha_N"/>
</dbReference>
<gene>
    <name evidence="1" type="ORF">CHU92_04310</name>
</gene>
<dbReference type="PROSITE" id="PS51257">
    <property type="entry name" value="PROKAR_LIPOPROTEIN"/>
    <property type="match status" value="1"/>
</dbReference>
<organism evidence="1 2">
    <name type="scientific">Flavobacterium cyanobacteriorum</name>
    <dbReference type="NCBI Taxonomy" id="2022802"/>
    <lineage>
        <taxon>Bacteria</taxon>
        <taxon>Pseudomonadati</taxon>
        <taxon>Bacteroidota</taxon>
        <taxon>Flavobacteriia</taxon>
        <taxon>Flavobacteriales</taxon>
        <taxon>Flavobacteriaceae</taxon>
        <taxon>Flavobacterium</taxon>
    </lineage>
</organism>
<proteinExistence type="predicted"/>
<sequence>MKYLLFIIGITVYSCNTKPATAEKPGNKFITPKMLSIAGDFDGDGKCDSLKQFLAGRNGTQVTKLPAFEKEAWEEIVKYYSEQSYYTVVVINDKAVKPLTFDNAQGLYCLINVGDLNGDKRDEIAIVPDLLDFSRHNHCHIYSLCVTGWKSLFSFNIHEGAFDYIGNTEPIFNEIPEALELRGKKWHFYDYLDMEYKTPEEVGQMKELIVPLCH</sequence>
<evidence type="ECO:0000313" key="1">
    <source>
        <dbReference type="EMBL" id="OYQ41585.1"/>
    </source>
</evidence>
<protein>
    <recommendedName>
        <fullName evidence="3">VCBS repeat-containing protein</fullName>
    </recommendedName>
</protein>
<reference evidence="1 2" key="1">
    <citation type="submission" date="2017-07" db="EMBL/GenBank/DDBJ databases">
        <title>Flavobacterium cyanobacteriorum sp. nov., isolated from cyanobacterial aggregates in a eutrophic lake.</title>
        <authorList>
            <person name="Cai H."/>
        </authorList>
    </citation>
    <scope>NUCLEOTIDE SEQUENCE [LARGE SCALE GENOMIC DNA]</scope>
    <source>
        <strain evidence="1 2">TH021</strain>
    </source>
</reference>
<dbReference type="RefSeq" id="WP_094412962.1">
    <property type="nucleotide sequence ID" value="NZ_NOXV01000202.1"/>
</dbReference>
<dbReference type="EMBL" id="NOXV01000202">
    <property type="protein sequence ID" value="OYQ41585.1"/>
    <property type="molecule type" value="Genomic_DNA"/>
</dbReference>
<dbReference type="AlphaFoldDB" id="A0A255ZL41"/>
<evidence type="ECO:0008006" key="3">
    <source>
        <dbReference type="Google" id="ProtNLM"/>
    </source>
</evidence>
<name>A0A255ZL41_9FLAO</name>
<dbReference type="SUPFAM" id="SSF69318">
    <property type="entry name" value="Integrin alpha N-terminal domain"/>
    <property type="match status" value="1"/>
</dbReference>
<keyword evidence="2" id="KW-1185">Reference proteome</keyword>
<comment type="caution">
    <text evidence="1">The sequence shown here is derived from an EMBL/GenBank/DDBJ whole genome shotgun (WGS) entry which is preliminary data.</text>
</comment>
<dbReference type="OrthoDB" id="1365331at2"/>
<evidence type="ECO:0000313" key="2">
    <source>
        <dbReference type="Proteomes" id="UP000216605"/>
    </source>
</evidence>
<accession>A0A255ZL41</accession>
<dbReference type="Proteomes" id="UP000216605">
    <property type="component" value="Unassembled WGS sequence"/>
</dbReference>